<keyword evidence="6 10" id="KW-0547">Nucleotide-binding</keyword>
<feature type="site" description="Interaction with substrate tRNA" evidence="10">
    <location>
        <position position="103"/>
    </location>
</feature>
<evidence type="ECO:0000256" key="2">
    <source>
        <dbReference type="ARBA" id="ARBA00003213"/>
    </source>
</evidence>
<comment type="subunit">
    <text evidence="10">Monomer.</text>
</comment>
<evidence type="ECO:0000256" key="12">
    <source>
        <dbReference type="RuleBase" id="RU003784"/>
    </source>
</evidence>
<keyword evidence="7 10" id="KW-0067">ATP-binding</keyword>
<feature type="region of interest" description="Interaction with substrate tRNA" evidence="10">
    <location>
        <begin position="37"/>
        <end position="40"/>
    </location>
</feature>
<dbReference type="RefSeq" id="WP_115123101.1">
    <property type="nucleotide sequence ID" value="NZ_QRAO01000002.1"/>
</dbReference>
<dbReference type="NCBIfam" id="TIGR00174">
    <property type="entry name" value="miaA"/>
    <property type="match status" value="1"/>
</dbReference>
<dbReference type="EC" id="2.5.1.75" evidence="10"/>
<dbReference type="PANTHER" id="PTHR11088">
    <property type="entry name" value="TRNA DIMETHYLALLYLTRANSFERASE"/>
    <property type="match status" value="1"/>
</dbReference>
<dbReference type="SUPFAM" id="SSF52540">
    <property type="entry name" value="P-loop containing nucleoside triphosphate hydrolases"/>
    <property type="match status" value="2"/>
</dbReference>
<keyword evidence="8 10" id="KW-0460">Magnesium</keyword>
<comment type="caution">
    <text evidence="14">The sequence shown here is derived from an EMBL/GenBank/DDBJ whole genome shotgun (WGS) entry which is preliminary data.</text>
</comment>
<dbReference type="AlphaFoldDB" id="A0A370QET1"/>
<dbReference type="InterPro" id="IPR018022">
    <property type="entry name" value="IPT"/>
</dbReference>
<evidence type="ECO:0000256" key="7">
    <source>
        <dbReference type="ARBA" id="ARBA00022840"/>
    </source>
</evidence>
<comment type="caution">
    <text evidence="10">Lacks conserved residue(s) required for the propagation of feature annotation.</text>
</comment>
<proteinExistence type="inferred from homology"/>
<evidence type="ECO:0000256" key="3">
    <source>
        <dbReference type="ARBA" id="ARBA00005842"/>
    </source>
</evidence>
<evidence type="ECO:0000256" key="11">
    <source>
        <dbReference type="RuleBase" id="RU003783"/>
    </source>
</evidence>
<comment type="similarity">
    <text evidence="3 10 13">Belongs to the IPP transferase family.</text>
</comment>
<evidence type="ECO:0000256" key="13">
    <source>
        <dbReference type="RuleBase" id="RU003785"/>
    </source>
</evidence>
<feature type="binding site" evidence="10">
    <location>
        <begin position="14"/>
        <end position="19"/>
    </location>
    <ligand>
        <name>substrate</name>
    </ligand>
</feature>
<evidence type="ECO:0000256" key="5">
    <source>
        <dbReference type="ARBA" id="ARBA00022694"/>
    </source>
</evidence>
<dbReference type="GO" id="GO:0005524">
    <property type="term" value="F:ATP binding"/>
    <property type="evidence" value="ECO:0007669"/>
    <property type="project" value="UniProtKB-UniRule"/>
</dbReference>
<dbReference type="HAMAP" id="MF_00185">
    <property type="entry name" value="IPP_trans"/>
    <property type="match status" value="1"/>
</dbReference>
<dbReference type="GO" id="GO:0052381">
    <property type="term" value="F:tRNA dimethylallyltransferase activity"/>
    <property type="evidence" value="ECO:0007669"/>
    <property type="project" value="UniProtKB-UniRule"/>
</dbReference>
<evidence type="ECO:0000313" key="15">
    <source>
        <dbReference type="Proteomes" id="UP000255317"/>
    </source>
</evidence>
<dbReference type="Proteomes" id="UP000255317">
    <property type="component" value="Unassembled WGS sequence"/>
</dbReference>
<gene>
    <name evidence="10" type="primary">miaA</name>
    <name evidence="14" type="ORF">C8D94_10251</name>
</gene>
<dbReference type="Gene3D" id="1.10.20.140">
    <property type="match status" value="1"/>
</dbReference>
<dbReference type="EMBL" id="QRAO01000002">
    <property type="protein sequence ID" value="RDK86873.1"/>
    <property type="molecule type" value="Genomic_DNA"/>
</dbReference>
<dbReference type="Gene3D" id="3.40.50.300">
    <property type="entry name" value="P-loop containing nucleotide triphosphate hydrolases"/>
    <property type="match status" value="1"/>
</dbReference>
<dbReference type="PANTHER" id="PTHR11088:SF60">
    <property type="entry name" value="TRNA DIMETHYLALLYLTRANSFERASE"/>
    <property type="match status" value="1"/>
</dbReference>
<comment type="function">
    <text evidence="2 10 12">Catalyzes the transfer of a dimethylallyl group onto the adenine at position 37 in tRNAs that read codons beginning with uridine, leading to the formation of N6-(dimethylallyl)adenosine (i(6)A).</text>
</comment>
<evidence type="ECO:0000256" key="1">
    <source>
        <dbReference type="ARBA" id="ARBA00001946"/>
    </source>
</evidence>
<evidence type="ECO:0000256" key="9">
    <source>
        <dbReference type="ARBA" id="ARBA00049563"/>
    </source>
</evidence>
<accession>A0A370QET1</accession>
<evidence type="ECO:0000256" key="6">
    <source>
        <dbReference type="ARBA" id="ARBA00022741"/>
    </source>
</evidence>
<evidence type="ECO:0000313" key="14">
    <source>
        <dbReference type="EMBL" id="RDK86873.1"/>
    </source>
</evidence>
<dbReference type="OrthoDB" id="9776390at2"/>
<evidence type="ECO:0000256" key="8">
    <source>
        <dbReference type="ARBA" id="ARBA00022842"/>
    </source>
</evidence>
<sequence length="306" mass="35261">MPPTPLLICIVGPTAIGKTALGIEIAKHFSTEILSADSRQFFKEMAIGTAVPTTEELDAAPHHFIQNRSIFEPYNVGDFEKDALLKLKELFKKHDKVVMVGGSGLYVDAVVKGLDKFPKVKKEVREQLSKQLEEHGLTSLQRELKEKDPTYFKNADIQNPHRLIRALEIIRGTGKPFSSFLKKDISERNFDTLYIGLTAEREKIYERINKRVDIMIENGLMEEARQLYPHKDLNALQTVGYKELFQFFDGEISKEEAVSEIKKNTRRFAKRQGTWFRKNEQIHWFPYTTPPQEIVNFITYKNASPN</sequence>
<comment type="cofactor">
    <cofactor evidence="1 10">
        <name>Mg(2+)</name>
        <dbReference type="ChEBI" id="CHEBI:18420"/>
    </cofactor>
</comment>
<feature type="site" description="Interaction with substrate tRNA" evidence="10">
    <location>
        <position position="125"/>
    </location>
</feature>
<evidence type="ECO:0000256" key="10">
    <source>
        <dbReference type="HAMAP-Rule" id="MF_00185"/>
    </source>
</evidence>
<comment type="catalytic activity">
    <reaction evidence="9 10 11">
        <text>adenosine(37) in tRNA + dimethylallyl diphosphate = N(6)-dimethylallyladenosine(37) in tRNA + diphosphate</text>
        <dbReference type="Rhea" id="RHEA:26482"/>
        <dbReference type="Rhea" id="RHEA-COMP:10162"/>
        <dbReference type="Rhea" id="RHEA-COMP:10375"/>
        <dbReference type="ChEBI" id="CHEBI:33019"/>
        <dbReference type="ChEBI" id="CHEBI:57623"/>
        <dbReference type="ChEBI" id="CHEBI:74411"/>
        <dbReference type="ChEBI" id="CHEBI:74415"/>
        <dbReference type="EC" id="2.5.1.75"/>
    </reaction>
</comment>
<evidence type="ECO:0000256" key="4">
    <source>
        <dbReference type="ARBA" id="ARBA00022679"/>
    </source>
</evidence>
<dbReference type="GO" id="GO:0006400">
    <property type="term" value="P:tRNA modification"/>
    <property type="evidence" value="ECO:0007669"/>
    <property type="project" value="TreeGrafter"/>
</dbReference>
<protein>
    <recommendedName>
        <fullName evidence="10">tRNA dimethylallyltransferase</fullName>
        <ecNumber evidence="10">2.5.1.75</ecNumber>
    </recommendedName>
    <alternativeName>
        <fullName evidence="10">Dimethylallyl diphosphate:tRNA dimethylallyltransferase</fullName>
        <shortName evidence="10">DMAPP:tRNA dimethylallyltransferase</shortName>
        <shortName evidence="10">DMATase</shortName>
    </alternativeName>
    <alternativeName>
        <fullName evidence="10">Isopentenyl-diphosphate:tRNA isopentenyltransferase</fullName>
        <shortName evidence="10">IPP transferase</shortName>
        <shortName evidence="10">IPPT</shortName>
        <shortName evidence="10">IPTase</shortName>
    </alternativeName>
</protein>
<dbReference type="Pfam" id="PF01715">
    <property type="entry name" value="IPPT"/>
    <property type="match status" value="1"/>
</dbReference>
<feature type="binding site" evidence="10">
    <location>
        <begin position="12"/>
        <end position="19"/>
    </location>
    <ligand>
        <name>ATP</name>
        <dbReference type="ChEBI" id="CHEBI:30616"/>
    </ligand>
</feature>
<keyword evidence="5 10" id="KW-0819">tRNA processing</keyword>
<name>A0A370QET1_9FLAO</name>
<organism evidence="14 15">
    <name type="scientific">Marinirhabdus gelatinilytica</name>
    <dbReference type="NCBI Taxonomy" id="1703343"/>
    <lineage>
        <taxon>Bacteria</taxon>
        <taxon>Pseudomonadati</taxon>
        <taxon>Bacteroidota</taxon>
        <taxon>Flavobacteriia</taxon>
        <taxon>Flavobacteriales</taxon>
        <taxon>Flavobacteriaceae</taxon>
    </lineage>
</organism>
<keyword evidence="15" id="KW-1185">Reference proteome</keyword>
<reference evidence="14 15" key="1">
    <citation type="submission" date="2018-07" db="EMBL/GenBank/DDBJ databases">
        <title>Genomic Encyclopedia of Type Strains, Phase IV (KMG-IV): sequencing the most valuable type-strain genomes for metagenomic binning, comparative biology and taxonomic classification.</title>
        <authorList>
            <person name="Goeker M."/>
        </authorList>
    </citation>
    <scope>NUCLEOTIDE SEQUENCE [LARGE SCALE GENOMIC DNA]</scope>
    <source>
        <strain evidence="14 15">DSM 101478</strain>
    </source>
</reference>
<dbReference type="InterPro" id="IPR027417">
    <property type="entry name" value="P-loop_NTPase"/>
</dbReference>
<keyword evidence="4 10" id="KW-0808">Transferase</keyword>
<dbReference type="InterPro" id="IPR039657">
    <property type="entry name" value="Dimethylallyltransferase"/>
</dbReference>